<feature type="compositionally biased region" description="Low complexity" evidence="1">
    <location>
        <begin position="239"/>
        <end position="248"/>
    </location>
</feature>
<evidence type="ECO:0000256" key="1">
    <source>
        <dbReference type="SAM" id="MobiDB-lite"/>
    </source>
</evidence>
<accession>A0A222VXK0</accession>
<keyword evidence="2" id="KW-0472">Membrane</keyword>
<sequence length="362" mass="36965">MTYPPQPGQPYGGQPDPYGQGGHQQQGGGYPQSGQFPQQGGYPQGGQYPQQGGYPQSGAFPQQGGQYDQYGQYQQQQYGYPQGGEYGGPPKKSKTGLWVGLSVLLVALVAFGVTGFLAPGFLLGDDEDEKTPGGGGEEGGAQAVAEQIITGLKNKDAAALNGLKCSNAGEDIDQVINSVSTVEDARLGEVNENGDTATATASITAAGQQFEVSGDLAKENGKWCWQDVAMGGVEPPPATEETGTTEEPGGTGTTEGTGTLTETEAESVASGFIDALNSGNAEQAKAALCPESAQINGPYVDIIAGDSPDLSIGSMSGELADVGAYEAILAGTVRGKDVTSEESTIGVVDAIPGGCVDWIILP</sequence>
<keyword evidence="2" id="KW-1133">Transmembrane helix</keyword>
<dbReference type="KEGG" id="pmad:BAY61_30550"/>
<organism evidence="3 4">
    <name type="scientific">Prauserella marina</name>
    <dbReference type="NCBI Taxonomy" id="530584"/>
    <lineage>
        <taxon>Bacteria</taxon>
        <taxon>Bacillati</taxon>
        <taxon>Actinomycetota</taxon>
        <taxon>Actinomycetes</taxon>
        <taxon>Pseudonocardiales</taxon>
        <taxon>Pseudonocardiaceae</taxon>
        <taxon>Prauserella</taxon>
    </lineage>
</organism>
<proteinExistence type="predicted"/>
<feature type="compositionally biased region" description="Low complexity" evidence="1">
    <location>
        <begin position="32"/>
        <end position="66"/>
    </location>
</feature>
<keyword evidence="2" id="KW-0812">Transmembrane</keyword>
<feature type="compositionally biased region" description="Gly residues" evidence="1">
    <location>
        <begin position="19"/>
        <end position="31"/>
    </location>
</feature>
<evidence type="ECO:0000313" key="3">
    <source>
        <dbReference type="EMBL" id="SDD15891.1"/>
    </source>
</evidence>
<protein>
    <submittedName>
        <fullName evidence="3">Uncharacterized protein</fullName>
    </submittedName>
</protein>
<gene>
    <name evidence="3" type="ORF">SAMN05421630_106179</name>
</gene>
<evidence type="ECO:0000313" key="4">
    <source>
        <dbReference type="Proteomes" id="UP000199494"/>
    </source>
</evidence>
<dbReference type="EMBL" id="FMZE01000006">
    <property type="protein sequence ID" value="SDD15891.1"/>
    <property type="molecule type" value="Genomic_DNA"/>
</dbReference>
<feature type="region of interest" description="Disordered" evidence="1">
    <location>
        <begin position="1"/>
        <end position="66"/>
    </location>
</feature>
<dbReference type="RefSeq" id="WP_176879727.1">
    <property type="nucleotide sequence ID" value="NZ_CP016353.1"/>
</dbReference>
<reference evidence="3 4" key="1">
    <citation type="submission" date="2016-10" db="EMBL/GenBank/DDBJ databases">
        <authorList>
            <person name="de Groot N.N."/>
        </authorList>
    </citation>
    <scope>NUCLEOTIDE SEQUENCE [LARGE SCALE GENOMIC DNA]</scope>
    <source>
        <strain evidence="3 4">CGMCC 4.5506</strain>
    </source>
</reference>
<dbReference type="AlphaFoldDB" id="A0A222VXK0"/>
<feature type="region of interest" description="Disordered" evidence="1">
    <location>
        <begin position="229"/>
        <end position="258"/>
    </location>
</feature>
<evidence type="ECO:0000256" key="2">
    <source>
        <dbReference type="SAM" id="Phobius"/>
    </source>
</evidence>
<dbReference type="Proteomes" id="UP000199494">
    <property type="component" value="Unassembled WGS sequence"/>
</dbReference>
<keyword evidence="4" id="KW-1185">Reference proteome</keyword>
<feature type="transmembrane region" description="Helical" evidence="2">
    <location>
        <begin position="97"/>
        <end position="122"/>
    </location>
</feature>
<name>A0A222VXK0_9PSEU</name>
<dbReference type="STRING" id="530584.SAMN05421630_106179"/>